<evidence type="ECO:0000256" key="1">
    <source>
        <dbReference type="SAM" id="MobiDB-lite"/>
    </source>
</evidence>
<feature type="region of interest" description="Disordered" evidence="1">
    <location>
        <begin position="73"/>
        <end position="94"/>
    </location>
</feature>
<dbReference type="Proteomes" id="UP001370348">
    <property type="component" value="Chromosome"/>
</dbReference>
<feature type="compositionally biased region" description="Polar residues" evidence="1">
    <location>
        <begin position="80"/>
        <end position="91"/>
    </location>
</feature>
<sequence>MTAMGAAGWGCSAPDPGEIGVGPGGKRSGNFDGGAGNPNNGGNGNGNGNGNGGGGGDGGGGGGGGGGGDNAFAGAPAYQAGQTGQPTNNAGHPNGGNPVGLACLDCHGPQNTKKFSFGGTVYKTSGGAPVGAGVEVRLRTPNGDSLSVYTDATGNFYAETATFPALPAGTQVGVRDGTNTKPMVGKLVGADGSCAKASCHQSPGQGKIYLQ</sequence>
<feature type="region of interest" description="Disordered" evidence="1">
    <location>
        <begin position="1"/>
        <end position="52"/>
    </location>
</feature>
<proteinExistence type="predicted"/>
<reference evidence="2 3" key="1">
    <citation type="submission" date="2021-12" db="EMBL/GenBank/DDBJ databases">
        <title>Discovery of the Pendulisporaceae a myxobacterial family with distinct sporulation behavior and unique specialized metabolism.</title>
        <authorList>
            <person name="Garcia R."/>
            <person name="Popoff A."/>
            <person name="Bader C.D."/>
            <person name="Loehr J."/>
            <person name="Walesch S."/>
            <person name="Walt C."/>
            <person name="Boldt J."/>
            <person name="Bunk B."/>
            <person name="Haeckl F.J.F.P.J."/>
            <person name="Gunesch A.P."/>
            <person name="Birkelbach J."/>
            <person name="Nuebel U."/>
            <person name="Pietschmann T."/>
            <person name="Bach T."/>
            <person name="Mueller R."/>
        </authorList>
    </citation>
    <scope>NUCLEOTIDE SEQUENCE [LARGE SCALE GENOMIC DNA]</scope>
    <source>
        <strain evidence="2 3">MSr11954</strain>
    </source>
</reference>
<dbReference type="EMBL" id="CP089984">
    <property type="protein sequence ID" value="WXB15514.1"/>
    <property type="molecule type" value="Genomic_DNA"/>
</dbReference>
<accession>A0ABZ2LX58</accession>
<gene>
    <name evidence="2" type="ORF">LZC94_47800</name>
</gene>
<evidence type="ECO:0000313" key="3">
    <source>
        <dbReference type="Proteomes" id="UP001370348"/>
    </source>
</evidence>
<feature type="compositionally biased region" description="Gly residues" evidence="1">
    <location>
        <begin position="19"/>
        <end position="52"/>
    </location>
</feature>
<evidence type="ECO:0000313" key="2">
    <source>
        <dbReference type="EMBL" id="WXB15514.1"/>
    </source>
</evidence>
<name>A0ABZ2LX58_9BACT</name>
<organism evidence="2 3">
    <name type="scientific">Pendulispora albinea</name>
    <dbReference type="NCBI Taxonomy" id="2741071"/>
    <lineage>
        <taxon>Bacteria</taxon>
        <taxon>Pseudomonadati</taxon>
        <taxon>Myxococcota</taxon>
        <taxon>Myxococcia</taxon>
        <taxon>Myxococcales</taxon>
        <taxon>Sorangiineae</taxon>
        <taxon>Pendulisporaceae</taxon>
        <taxon>Pendulispora</taxon>
    </lineage>
</organism>
<keyword evidence="3" id="KW-1185">Reference proteome</keyword>
<protein>
    <submittedName>
        <fullName evidence="2">Carboxypeptidase-like regulatory domain-containing protein</fullName>
    </submittedName>
</protein>
<dbReference type="RefSeq" id="WP_394825144.1">
    <property type="nucleotide sequence ID" value="NZ_CP089984.1"/>
</dbReference>